<dbReference type="GO" id="GO:0000166">
    <property type="term" value="F:nucleotide binding"/>
    <property type="evidence" value="ECO:0007669"/>
    <property type="project" value="UniProtKB-KW"/>
</dbReference>
<dbReference type="SUPFAM" id="SSF56300">
    <property type="entry name" value="Metallo-dependent phosphatases"/>
    <property type="match status" value="1"/>
</dbReference>
<proteinExistence type="inferred from homology"/>
<dbReference type="GO" id="GO:0030288">
    <property type="term" value="C:outer membrane-bounded periplasmic space"/>
    <property type="evidence" value="ECO:0007669"/>
    <property type="project" value="TreeGrafter"/>
</dbReference>
<dbReference type="AlphaFoldDB" id="A0A0P1IKP6"/>
<dbReference type="GO" id="GO:0046872">
    <property type="term" value="F:metal ion binding"/>
    <property type="evidence" value="ECO:0007669"/>
    <property type="project" value="InterPro"/>
</dbReference>
<dbReference type="RefSeq" id="WP_058311945.1">
    <property type="nucleotide sequence ID" value="NZ_CYTW01000003.1"/>
</dbReference>
<keyword evidence="2" id="KW-0732">Signal</keyword>
<dbReference type="InterPro" id="IPR008334">
    <property type="entry name" value="5'-Nucleotdase_C"/>
</dbReference>
<dbReference type="Pfam" id="PF00149">
    <property type="entry name" value="Metallophos"/>
    <property type="match status" value="1"/>
</dbReference>
<keyword evidence="3" id="KW-0547">Nucleotide-binding</keyword>
<evidence type="ECO:0000259" key="5">
    <source>
        <dbReference type="Pfam" id="PF02872"/>
    </source>
</evidence>
<dbReference type="InterPro" id="IPR036907">
    <property type="entry name" value="5'-Nucleotdase_C_sf"/>
</dbReference>
<dbReference type="PROSITE" id="PS00786">
    <property type="entry name" value="5_NUCLEOTIDASE_2"/>
    <property type="match status" value="1"/>
</dbReference>
<dbReference type="PROSITE" id="PS00785">
    <property type="entry name" value="5_NUCLEOTIDASE_1"/>
    <property type="match status" value="1"/>
</dbReference>
<keyword evidence="3" id="KW-0378">Hydrolase</keyword>
<dbReference type="Gene3D" id="3.60.21.10">
    <property type="match status" value="1"/>
</dbReference>
<organism evidence="6 7">
    <name type="scientific">Shimia thalassica</name>
    <dbReference type="NCBI Taxonomy" id="1715693"/>
    <lineage>
        <taxon>Bacteria</taxon>
        <taxon>Pseudomonadati</taxon>
        <taxon>Pseudomonadota</taxon>
        <taxon>Alphaproteobacteria</taxon>
        <taxon>Rhodobacterales</taxon>
        <taxon>Roseobacteraceae</taxon>
    </lineage>
</organism>
<gene>
    <name evidence="6" type="primary">yfkN_4</name>
    <name evidence="6" type="ORF">PH7735_02760</name>
</gene>
<evidence type="ECO:0000256" key="1">
    <source>
        <dbReference type="ARBA" id="ARBA00006654"/>
    </source>
</evidence>
<dbReference type="InterPro" id="IPR004843">
    <property type="entry name" value="Calcineurin-like_PHP"/>
</dbReference>
<name>A0A0P1IKP6_9RHOB</name>
<dbReference type="STRING" id="1715693.PH7735_02760"/>
<dbReference type="PANTHER" id="PTHR11575">
    <property type="entry name" value="5'-NUCLEOTIDASE-RELATED"/>
    <property type="match status" value="1"/>
</dbReference>
<protein>
    <submittedName>
        <fullName evidence="6">Trifunctional nucleotide phosphoesterase protein YfkN</fullName>
    </submittedName>
</protein>
<dbReference type="GeneID" id="83881769"/>
<feature type="domain" description="5'-Nucleotidase C-terminal" evidence="5">
    <location>
        <begin position="410"/>
        <end position="538"/>
    </location>
</feature>
<dbReference type="Pfam" id="PF02872">
    <property type="entry name" value="5_nucleotid_C"/>
    <property type="match status" value="1"/>
</dbReference>
<evidence type="ECO:0000313" key="7">
    <source>
        <dbReference type="Proteomes" id="UP000051870"/>
    </source>
</evidence>
<dbReference type="EMBL" id="CYTW01000003">
    <property type="protein sequence ID" value="CUK04267.1"/>
    <property type="molecule type" value="Genomic_DNA"/>
</dbReference>
<dbReference type="Gene3D" id="3.90.780.10">
    <property type="entry name" value="5'-Nucleotidase, C-terminal domain"/>
    <property type="match status" value="1"/>
</dbReference>
<sequence length="623" mass="66417">MAANTVLNSNSKNVALTVLATSDVHANLLSYDYYADAASDRPALCRVASVIATERSKSENTLLLDNGDFLQGTPLSDLFVDLSPPDTLENPVISAMNHLKYDAAALGNHEFNLSLSALKGTLSGAHFPCLCANLVPTKAGAAETKGVWQPHVMLERAVTDQEGAQHTIKIGIFGVMPPQVLSWDRSRIGEKLVAHDIVQTARDCVASLKSQGADVIIALAHTGLSGVPVFAGMENAGVGVADIKGIDALVLGHSHLAFPGKGQPDHPALDPENARIHGTPALMPAAGGRFLGKFDLTLSPTDSGWSVTSVHAELLDASPEAAQEDPALVEILQPAHNWLLDEIRRPVGRVDQPLHSYFGLLPGNMGVQVVAEAQARYVKAQLSGTPYAELPLLSASAPQKCGGRGGTAHFTDIPAGPIALSHITDLQYFPNDICALVMTGAELVDWLEMSASIYRQILPDQGDQPLLDPEFPPYNSDTIFGVRYRIDLSQPARYGRDGSIQNPAANRIHDVQFEGAPIDPAQKFVVAVNNYRAGGGGYVPHITPDRIILEKTTKVRDLITAYLVDVDGRLGKPQCPWAFAPVSGAAATFPTGPAAQPYLQTSSDVTLVSKQPDGFLLCRYDLA</sequence>
<feature type="domain" description="Calcineurin-like phosphoesterase" evidence="4">
    <location>
        <begin position="17"/>
        <end position="255"/>
    </location>
</feature>
<dbReference type="GO" id="GO:0016788">
    <property type="term" value="F:hydrolase activity, acting on ester bonds"/>
    <property type="evidence" value="ECO:0007669"/>
    <property type="project" value="InterPro"/>
</dbReference>
<dbReference type="Proteomes" id="UP000051870">
    <property type="component" value="Unassembled WGS sequence"/>
</dbReference>
<dbReference type="GO" id="GO:0009166">
    <property type="term" value="P:nucleotide catabolic process"/>
    <property type="evidence" value="ECO:0007669"/>
    <property type="project" value="InterPro"/>
</dbReference>
<comment type="similarity">
    <text evidence="1 3">Belongs to the 5'-nucleotidase family.</text>
</comment>
<reference evidence="7" key="1">
    <citation type="submission" date="2015-09" db="EMBL/GenBank/DDBJ databases">
        <authorList>
            <person name="Rodrigo-Torres Lidia"/>
            <person name="Arahal R.David."/>
        </authorList>
    </citation>
    <scope>NUCLEOTIDE SEQUENCE [LARGE SCALE GENOMIC DNA]</scope>
    <source>
        <strain evidence="7">CECT 7735</strain>
    </source>
</reference>
<evidence type="ECO:0000259" key="4">
    <source>
        <dbReference type="Pfam" id="PF00149"/>
    </source>
</evidence>
<dbReference type="InterPro" id="IPR006146">
    <property type="entry name" value="5'-Nucleotdase_CS"/>
</dbReference>
<dbReference type="InterPro" id="IPR006179">
    <property type="entry name" value="5_nucleotidase/apyrase"/>
</dbReference>
<dbReference type="PRINTS" id="PR01607">
    <property type="entry name" value="APYRASEFAMLY"/>
</dbReference>
<evidence type="ECO:0000256" key="3">
    <source>
        <dbReference type="RuleBase" id="RU362119"/>
    </source>
</evidence>
<evidence type="ECO:0000256" key="2">
    <source>
        <dbReference type="ARBA" id="ARBA00022729"/>
    </source>
</evidence>
<dbReference type="SUPFAM" id="SSF55816">
    <property type="entry name" value="5'-nucleotidase (syn. UDP-sugar hydrolase), C-terminal domain"/>
    <property type="match status" value="1"/>
</dbReference>
<keyword evidence="7" id="KW-1185">Reference proteome</keyword>
<dbReference type="PANTHER" id="PTHR11575:SF6">
    <property type="entry name" value="2',3'-CYCLIC-NUCLEOTIDE 2'-PHOSPHODIESTERASE_3'-NUCLEOTIDASE"/>
    <property type="match status" value="1"/>
</dbReference>
<dbReference type="InterPro" id="IPR029052">
    <property type="entry name" value="Metallo-depent_PP-like"/>
</dbReference>
<dbReference type="NCBIfam" id="NF006938">
    <property type="entry name" value="PRK09420.1"/>
    <property type="match status" value="1"/>
</dbReference>
<accession>A0A0P1IKP6</accession>
<evidence type="ECO:0000313" key="6">
    <source>
        <dbReference type="EMBL" id="CUK04267.1"/>
    </source>
</evidence>